<reference evidence="1 2" key="1">
    <citation type="submission" date="2020-06" db="EMBL/GenBank/DDBJ databases">
        <title>Draft genome of Uliginosibacterium sp. IMCC34675.</title>
        <authorList>
            <person name="Song J."/>
        </authorList>
    </citation>
    <scope>NUCLEOTIDE SEQUENCE [LARGE SCALE GENOMIC DNA]</scope>
    <source>
        <strain evidence="1 2">IMCC34675</strain>
    </source>
</reference>
<name>A0ABX2IBH4_9RHOO</name>
<protein>
    <recommendedName>
        <fullName evidence="3">DUF3299 domain-containing protein</fullName>
    </recommendedName>
</protein>
<evidence type="ECO:0008006" key="3">
    <source>
        <dbReference type="Google" id="ProtNLM"/>
    </source>
</evidence>
<dbReference type="RefSeq" id="WP_170020050.1">
    <property type="nucleotide sequence ID" value="NZ_JABCSC020000001.1"/>
</dbReference>
<accession>A0ABX2IBH4</accession>
<proteinExistence type="predicted"/>
<gene>
    <name evidence="1" type="ORF">HJ583_001955</name>
</gene>
<dbReference type="Gene3D" id="2.40.50.870">
    <property type="entry name" value="Protein of unknown function (DUF3299)"/>
    <property type="match status" value="1"/>
</dbReference>
<dbReference type="EMBL" id="JABCSC020000001">
    <property type="protein sequence ID" value="NSL53780.1"/>
    <property type="molecule type" value="Genomic_DNA"/>
</dbReference>
<comment type="caution">
    <text evidence="1">The sequence shown here is derived from an EMBL/GenBank/DDBJ whole genome shotgun (WGS) entry which is preliminary data.</text>
</comment>
<evidence type="ECO:0000313" key="1">
    <source>
        <dbReference type="EMBL" id="NSL53780.1"/>
    </source>
</evidence>
<evidence type="ECO:0000313" key="2">
    <source>
        <dbReference type="Proteomes" id="UP000778523"/>
    </source>
</evidence>
<dbReference type="Proteomes" id="UP000778523">
    <property type="component" value="Unassembled WGS sequence"/>
</dbReference>
<organism evidence="1 2">
    <name type="scientific">Uliginosibacterium aquaticum</name>
    <dbReference type="NCBI Taxonomy" id="2731212"/>
    <lineage>
        <taxon>Bacteria</taxon>
        <taxon>Pseudomonadati</taxon>
        <taxon>Pseudomonadota</taxon>
        <taxon>Betaproteobacteria</taxon>
        <taxon>Rhodocyclales</taxon>
        <taxon>Zoogloeaceae</taxon>
        <taxon>Uliginosibacterium</taxon>
    </lineage>
</organism>
<keyword evidence="2" id="KW-1185">Reference proteome</keyword>
<sequence>MFSSQFAGGSRRRFFFGLAVLLASPLLRAAELLSFDGLYKSNTVLGLKFAERTLALKGQNVRLRGYMAPPLKPESKFFVLTREPVSICPFCSSDAEWPVDIVVIYASKTVIPTNFSERIEVEGTLEVGSHTDPATGFVSQLRIRDASFNKLR</sequence>